<dbReference type="HOGENOM" id="CLU_1901189_0_0_1"/>
<accession>J3PLH9</accession>
<reference evidence="1" key="3">
    <citation type="submission" date="2010-09" db="EMBL/GenBank/DDBJ databases">
        <title>Annotation of Gaeumannomyces graminis var. tritici R3-111a-1.</title>
        <authorList>
            <consortium name="The Broad Institute Genome Sequencing Platform"/>
            <person name="Ma L.-J."/>
            <person name="Dead R."/>
            <person name="Young S.K."/>
            <person name="Zeng Q."/>
            <person name="Gargeya S."/>
            <person name="Fitzgerald M."/>
            <person name="Haas B."/>
            <person name="Abouelleil A."/>
            <person name="Alvarado L."/>
            <person name="Arachchi H.M."/>
            <person name="Berlin A."/>
            <person name="Brown A."/>
            <person name="Chapman S.B."/>
            <person name="Chen Z."/>
            <person name="Dunbar C."/>
            <person name="Freedman E."/>
            <person name="Gearin G."/>
            <person name="Gellesch M."/>
            <person name="Goldberg J."/>
            <person name="Griggs A."/>
            <person name="Gujja S."/>
            <person name="Heiman D."/>
            <person name="Howarth C."/>
            <person name="Larson L."/>
            <person name="Lui A."/>
            <person name="MacDonald P.J.P."/>
            <person name="Mehta T."/>
            <person name="Montmayeur A."/>
            <person name="Murphy C."/>
            <person name="Neiman D."/>
            <person name="Pearson M."/>
            <person name="Priest M."/>
            <person name="Roberts A."/>
            <person name="Saif S."/>
            <person name="Shea T."/>
            <person name="Shenoy N."/>
            <person name="Sisk P."/>
            <person name="Stolte C."/>
            <person name="Sykes S."/>
            <person name="Yandava C."/>
            <person name="Wortman J."/>
            <person name="Nusbaum C."/>
            <person name="Birren B."/>
        </authorList>
    </citation>
    <scope>NUCLEOTIDE SEQUENCE</scope>
    <source>
        <strain evidence="1">R3-111a-1</strain>
    </source>
</reference>
<keyword evidence="3" id="KW-1185">Reference proteome</keyword>
<dbReference type="RefSeq" id="XP_009230645.1">
    <property type="nucleotide sequence ID" value="XM_009232381.1"/>
</dbReference>
<sequence length="134" mass="15349">MAEHLRDANAIARLRGHIRASRGNGRLPELEVKEEDSVRAAVAYCKIAIQAKQSAGYCGLRSWIAWASANKLINLEKEKANRKRNPEDVLKKAHAEVATLTYGAFKNRFSKQENWKIWEHLWPCFPSMDNWTTV</sequence>
<evidence type="ECO:0000313" key="2">
    <source>
        <dbReference type="EnsemblFungi" id="EJT67967"/>
    </source>
</evidence>
<protein>
    <submittedName>
        <fullName evidence="1 2">Uncharacterized protein</fullName>
    </submittedName>
</protein>
<organism evidence="1">
    <name type="scientific">Gaeumannomyces tritici (strain R3-111a-1)</name>
    <name type="common">Wheat and barley take-all root rot fungus</name>
    <name type="synonym">Gaeumannomyces graminis var. tritici</name>
    <dbReference type="NCBI Taxonomy" id="644352"/>
    <lineage>
        <taxon>Eukaryota</taxon>
        <taxon>Fungi</taxon>
        <taxon>Dikarya</taxon>
        <taxon>Ascomycota</taxon>
        <taxon>Pezizomycotina</taxon>
        <taxon>Sordariomycetes</taxon>
        <taxon>Sordariomycetidae</taxon>
        <taxon>Magnaporthales</taxon>
        <taxon>Magnaporthaceae</taxon>
        <taxon>Gaeumannomyces</taxon>
    </lineage>
</organism>
<gene>
    <name evidence="2" type="primary">20354914</name>
    <name evidence="1" type="ORF">GGTG_14456</name>
</gene>
<evidence type="ECO:0000313" key="3">
    <source>
        <dbReference type="Proteomes" id="UP000006039"/>
    </source>
</evidence>
<dbReference type="AlphaFoldDB" id="J3PLH9"/>
<reference evidence="2" key="4">
    <citation type="journal article" date="2015" name="G3 (Bethesda)">
        <title>Genome sequences of three phytopathogenic species of the Magnaporthaceae family of fungi.</title>
        <authorList>
            <person name="Okagaki L.H."/>
            <person name="Nunes C.C."/>
            <person name="Sailsbery J."/>
            <person name="Clay B."/>
            <person name="Brown D."/>
            <person name="John T."/>
            <person name="Oh Y."/>
            <person name="Young N."/>
            <person name="Fitzgerald M."/>
            <person name="Haas B.J."/>
            <person name="Zeng Q."/>
            <person name="Young S."/>
            <person name="Adiconis X."/>
            <person name="Fan L."/>
            <person name="Levin J.Z."/>
            <person name="Mitchell T.K."/>
            <person name="Okubara P.A."/>
            <person name="Farman M.L."/>
            <person name="Kohn L.M."/>
            <person name="Birren B."/>
            <person name="Ma L.-J."/>
            <person name="Dean R.A."/>
        </authorList>
    </citation>
    <scope>NUCLEOTIDE SEQUENCE</scope>
    <source>
        <strain evidence="2">R3-111a-1</strain>
    </source>
</reference>
<dbReference type="GeneID" id="20354914"/>
<name>J3PLH9_GAET3</name>
<dbReference type="EnsemblFungi" id="EJT67967">
    <property type="protein sequence ID" value="EJT67967"/>
    <property type="gene ID" value="GGTG_14456"/>
</dbReference>
<dbReference type="Proteomes" id="UP000006039">
    <property type="component" value="Unassembled WGS sequence"/>
</dbReference>
<reference evidence="2" key="5">
    <citation type="submission" date="2018-04" db="UniProtKB">
        <authorList>
            <consortium name="EnsemblFungi"/>
        </authorList>
    </citation>
    <scope>IDENTIFICATION</scope>
    <source>
        <strain evidence="2">R3-111a-1</strain>
    </source>
</reference>
<evidence type="ECO:0000313" key="1">
    <source>
        <dbReference type="EMBL" id="EJT67967.1"/>
    </source>
</evidence>
<dbReference type="VEuPathDB" id="FungiDB:GGTG_14456"/>
<proteinExistence type="predicted"/>
<dbReference type="EMBL" id="GL385877">
    <property type="protein sequence ID" value="EJT67967.1"/>
    <property type="molecule type" value="Genomic_DNA"/>
</dbReference>
<reference evidence="3" key="1">
    <citation type="submission" date="2010-07" db="EMBL/GenBank/DDBJ databases">
        <title>The genome sequence of Gaeumannomyces graminis var. tritici strain R3-111a-1.</title>
        <authorList>
            <consortium name="The Broad Institute Genome Sequencing Platform"/>
            <person name="Ma L.-J."/>
            <person name="Dead R."/>
            <person name="Young S."/>
            <person name="Zeng Q."/>
            <person name="Koehrsen M."/>
            <person name="Alvarado L."/>
            <person name="Berlin A."/>
            <person name="Chapman S.B."/>
            <person name="Chen Z."/>
            <person name="Freedman E."/>
            <person name="Gellesch M."/>
            <person name="Goldberg J."/>
            <person name="Griggs A."/>
            <person name="Gujja S."/>
            <person name="Heilman E.R."/>
            <person name="Heiman D."/>
            <person name="Hepburn T."/>
            <person name="Howarth C."/>
            <person name="Jen D."/>
            <person name="Larson L."/>
            <person name="Mehta T."/>
            <person name="Neiman D."/>
            <person name="Pearson M."/>
            <person name="Roberts A."/>
            <person name="Saif S."/>
            <person name="Shea T."/>
            <person name="Shenoy N."/>
            <person name="Sisk P."/>
            <person name="Stolte C."/>
            <person name="Sykes S."/>
            <person name="Walk T."/>
            <person name="White J."/>
            <person name="Yandava C."/>
            <person name="Haas B."/>
            <person name="Nusbaum C."/>
            <person name="Birren B."/>
        </authorList>
    </citation>
    <scope>NUCLEOTIDE SEQUENCE [LARGE SCALE GENOMIC DNA]</scope>
    <source>
        <strain evidence="3">R3-111a-1</strain>
    </source>
</reference>
<reference evidence="1" key="2">
    <citation type="submission" date="2010-07" db="EMBL/GenBank/DDBJ databases">
        <authorList>
            <consortium name="The Broad Institute Genome Sequencing Platform"/>
            <consortium name="Broad Institute Genome Sequencing Center for Infectious Disease"/>
            <person name="Ma L.-J."/>
            <person name="Dead R."/>
            <person name="Young S."/>
            <person name="Zeng Q."/>
            <person name="Koehrsen M."/>
            <person name="Alvarado L."/>
            <person name="Berlin A."/>
            <person name="Chapman S.B."/>
            <person name="Chen Z."/>
            <person name="Freedman E."/>
            <person name="Gellesch M."/>
            <person name="Goldberg J."/>
            <person name="Griggs A."/>
            <person name="Gujja S."/>
            <person name="Heilman E.R."/>
            <person name="Heiman D."/>
            <person name="Hepburn T."/>
            <person name="Howarth C."/>
            <person name="Jen D."/>
            <person name="Larson L."/>
            <person name="Mehta T."/>
            <person name="Neiman D."/>
            <person name="Pearson M."/>
            <person name="Roberts A."/>
            <person name="Saif S."/>
            <person name="Shea T."/>
            <person name="Shenoy N."/>
            <person name="Sisk P."/>
            <person name="Stolte C."/>
            <person name="Sykes S."/>
            <person name="Walk T."/>
            <person name="White J."/>
            <person name="Yandava C."/>
            <person name="Haas B."/>
            <person name="Nusbaum C."/>
            <person name="Birren B."/>
        </authorList>
    </citation>
    <scope>NUCLEOTIDE SEQUENCE</scope>
    <source>
        <strain evidence="1">R3-111a-1</strain>
    </source>
</reference>